<evidence type="ECO:0000256" key="15">
    <source>
        <dbReference type="ARBA" id="ARBA00049645"/>
    </source>
</evidence>
<dbReference type="KEGG" id="bsed:DN745_09030"/>
<sequence>MAWPHTWGCLALPAVASAGRSASVFAGRLSLVFSLEGVVFVKGFSAGSGKGVGKGGSNPAEVEWDWIIIGSGFGGSVSALRLVEKGYKVLCIEKGRRFAPEDFPETNWDVRRWLWKPQVGMKGLFQMSFLKHITIMHGVGVGGGSLVYANTLPTPTEGFFNAESWAHLSEDGWQSELQEHYGTARRMLGATRYPGHSHAEDILAEIAEDIGRGDRFEKTDVAVYFGEPGVEVEDPYFDGEGPTRTGCIECGQCMTGCPYNAKNTLDYNYLWLAERQGLRIEAEREVTAVRPRKNGGYRVETEPSLDKSEPAITYRARRVIFAGGVMGTVPLLLKLREDPDGLPGLSPRVGDAVRTNNEALLGVIHPDNGDDMSRGVAITSILHTDEHSHIEPVRYGAGSDFFRLLALPHAPSENIFGRFAQVAGGFARQPRLWARAMLTTDWSKRTQILLYMRTLESTLSFRLGRSVYTGFARGLVSKLDDPARAPSAFMPEATDLARRWAKKVGGVTMGLLTETLMGTPTTAHILGGCCMGEDAQSGVIDAEHRVHGYEGLYVVDGSAVSANPGVNPSLTITALAERAMAKIEKKSA</sequence>
<accession>A0A2Z4FKZ2</accession>
<evidence type="ECO:0000313" key="21">
    <source>
        <dbReference type="Proteomes" id="UP000249799"/>
    </source>
</evidence>
<evidence type="ECO:0000256" key="9">
    <source>
        <dbReference type="ARBA" id="ARBA00023014"/>
    </source>
</evidence>
<dbReference type="InterPro" id="IPR052542">
    <property type="entry name" value="Cholesterol_Oxidase"/>
</dbReference>
<reference evidence="20 21" key="1">
    <citation type="submission" date="2018-06" db="EMBL/GenBank/DDBJ databases">
        <title>Lujinxingia sediminis gen. nov. sp. nov., a new facultative anaerobic member of the class Deltaproteobacteria, and proposal of Lujinxingaceae fam. nov.</title>
        <authorList>
            <person name="Guo L.-Y."/>
            <person name="Li C.-M."/>
            <person name="Wang S."/>
            <person name="Du Z.-J."/>
        </authorList>
    </citation>
    <scope>NUCLEOTIDE SEQUENCE [LARGE SCALE GENOMIC DNA]</scope>
    <source>
        <strain evidence="20 21">FA350</strain>
    </source>
</reference>
<organism evidence="20 21">
    <name type="scientific">Bradymonas sediminis</name>
    <dbReference type="NCBI Taxonomy" id="1548548"/>
    <lineage>
        <taxon>Bacteria</taxon>
        <taxon>Deltaproteobacteria</taxon>
        <taxon>Bradymonadales</taxon>
        <taxon>Bradymonadaceae</taxon>
        <taxon>Bradymonas</taxon>
    </lineage>
</organism>
<dbReference type="PANTHER" id="PTHR47470">
    <property type="entry name" value="CHOLESTEROL OXIDASE"/>
    <property type="match status" value="1"/>
</dbReference>
<dbReference type="GO" id="GO:0051536">
    <property type="term" value="F:iron-sulfur cluster binding"/>
    <property type="evidence" value="ECO:0007669"/>
    <property type="project" value="UniProtKB-KW"/>
</dbReference>
<name>A0A2Z4FKZ2_9DELT</name>
<dbReference type="InterPro" id="IPR007867">
    <property type="entry name" value="GMC_OxRtase_C"/>
</dbReference>
<dbReference type="PANTHER" id="PTHR47470:SF1">
    <property type="entry name" value="FAD-DEPENDENT OXIDOREDUCTASE 2 FAD BINDING DOMAIN-CONTAINING PROTEIN"/>
    <property type="match status" value="1"/>
</dbReference>
<comment type="similarity">
    <text evidence="2">Belongs to the GMC oxidoreductase family.</text>
</comment>
<keyword evidence="4" id="KW-0285">Flavoprotein</keyword>
<dbReference type="AlphaFoldDB" id="A0A2Z4FKZ2"/>
<evidence type="ECO:0000256" key="2">
    <source>
        <dbReference type="ARBA" id="ARBA00010790"/>
    </source>
</evidence>
<dbReference type="EC" id="5.3.3.1" evidence="14"/>
<dbReference type="SUPFAM" id="SSF51905">
    <property type="entry name" value="FAD/NAD(P)-binding domain"/>
    <property type="match status" value="1"/>
</dbReference>
<evidence type="ECO:0000256" key="4">
    <source>
        <dbReference type="ARBA" id="ARBA00022630"/>
    </source>
</evidence>
<dbReference type="GO" id="GO:0046872">
    <property type="term" value="F:metal ion binding"/>
    <property type="evidence" value="ECO:0007669"/>
    <property type="project" value="UniProtKB-KW"/>
</dbReference>
<keyword evidence="13" id="KW-0413">Isomerase</keyword>
<feature type="domain" description="4Fe-4S ferredoxin-type" evidence="19">
    <location>
        <begin position="233"/>
        <end position="267"/>
    </location>
</feature>
<dbReference type="Proteomes" id="UP000249799">
    <property type="component" value="Chromosome"/>
</dbReference>
<evidence type="ECO:0000256" key="6">
    <source>
        <dbReference type="ARBA" id="ARBA00022827"/>
    </source>
</evidence>
<keyword evidence="9" id="KW-0411">Iron-sulfur</keyword>
<dbReference type="EC" id="1.1.3.6" evidence="16"/>
<keyword evidence="7" id="KW-0560">Oxidoreductase</keyword>
<keyword evidence="8" id="KW-0408">Iron</keyword>
<dbReference type="GO" id="GO:0016995">
    <property type="term" value="F:cholesterol oxidase activity"/>
    <property type="evidence" value="ECO:0007669"/>
    <property type="project" value="UniProtKB-EC"/>
</dbReference>
<evidence type="ECO:0000256" key="16">
    <source>
        <dbReference type="ARBA" id="ARBA00049723"/>
    </source>
</evidence>
<keyword evidence="3" id="KW-0153">Cholesterol metabolism</keyword>
<dbReference type="PROSITE" id="PS51379">
    <property type="entry name" value="4FE4S_FER_2"/>
    <property type="match status" value="1"/>
</dbReference>
<gene>
    <name evidence="20" type="ORF">DN745_09030</name>
</gene>
<evidence type="ECO:0000256" key="17">
    <source>
        <dbReference type="ARBA" id="ARBA00049744"/>
    </source>
</evidence>
<dbReference type="EMBL" id="CP030032">
    <property type="protein sequence ID" value="AWV89475.1"/>
    <property type="molecule type" value="Genomic_DNA"/>
</dbReference>
<dbReference type="Pfam" id="PF01266">
    <property type="entry name" value="DAO"/>
    <property type="match status" value="1"/>
</dbReference>
<dbReference type="Pfam" id="PF05199">
    <property type="entry name" value="GMC_oxred_C"/>
    <property type="match status" value="1"/>
</dbReference>
<comment type="pathway">
    <text evidence="15">Steroid metabolism; cholesterol degradation.</text>
</comment>
<evidence type="ECO:0000256" key="1">
    <source>
        <dbReference type="ARBA" id="ARBA00001974"/>
    </source>
</evidence>
<keyword evidence="11" id="KW-1207">Sterol metabolism</keyword>
<evidence type="ECO:0000256" key="7">
    <source>
        <dbReference type="ARBA" id="ARBA00023002"/>
    </source>
</evidence>
<evidence type="ECO:0000256" key="13">
    <source>
        <dbReference type="ARBA" id="ARBA00023235"/>
    </source>
</evidence>
<dbReference type="InterPro" id="IPR017896">
    <property type="entry name" value="4Fe4S_Fe-S-bd"/>
</dbReference>
<dbReference type="InterPro" id="IPR036188">
    <property type="entry name" value="FAD/NAD-bd_sf"/>
</dbReference>
<evidence type="ECO:0000256" key="8">
    <source>
        <dbReference type="ARBA" id="ARBA00023004"/>
    </source>
</evidence>
<dbReference type="InterPro" id="IPR006076">
    <property type="entry name" value="FAD-dep_OxRdtase"/>
</dbReference>
<dbReference type="OrthoDB" id="337582at2"/>
<dbReference type="PROSITE" id="PS00198">
    <property type="entry name" value="4FE4S_FER_1"/>
    <property type="match status" value="1"/>
</dbReference>
<evidence type="ECO:0000256" key="18">
    <source>
        <dbReference type="ARBA" id="ARBA00049778"/>
    </source>
</evidence>
<keyword evidence="10" id="KW-0443">Lipid metabolism</keyword>
<dbReference type="InterPro" id="IPR017900">
    <property type="entry name" value="4Fe4S_Fe_S_CS"/>
</dbReference>
<evidence type="ECO:0000256" key="10">
    <source>
        <dbReference type="ARBA" id="ARBA00023098"/>
    </source>
</evidence>
<keyword evidence="5" id="KW-0479">Metal-binding</keyword>
<dbReference type="Gene3D" id="3.50.50.60">
    <property type="entry name" value="FAD/NAD(P)-binding domain"/>
    <property type="match status" value="3"/>
</dbReference>
<dbReference type="GO" id="GO:0008203">
    <property type="term" value="P:cholesterol metabolic process"/>
    <property type="evidence" value="ECO:0007669"/>
    <property type="project" value="UniProtKB-KW"/>
</dbReference>
<protein>
    <recommendedName>
        <fullName evidence="17">Cholesterol oxidase</fullName>
        <ecNumber evidence="16">1.1.3.6</ecNumber>
        <ecNumber evidence="14">5.3.3.1</ecNumber>
    </recommendedName>
    <alternativeName>
        <fullName evidence="18">Cholesterol isomerase</fullName>
    </alternativeName>
</protein>
<evidence type="ECO:0000256" key="3">
    <source>
        <dbReference type="ARBA" id="ARBA00022548"/>
    </source>
</evidence>
<evidence type="ECO:0000256" key="11">
    <source>
        <dbReference type="ARBA" id="ARBA00023166"/>
    </source>
</evidence>
<comment type="cofactor">
    <cofactor evidence="1">
        <name>FAD</name>
        <dbReference type="ChEBI" id="CHEBI:57692"/>
    </cofactor>
</comment>
<proteinExistence type="inferred from homology"/>
<keyword evidence="21" id="KW-1185">Reference proteome</keyword>
<evidence type="ECO:0000256" key="5">
    <source>
        <dbReference type="ARBA" id="ARBA00022723"/>
    </source>
</evidence>
<evidence type="ECO:0000256" key="12">
    <source>
        <dbReference type="ARBA" id="ARBA00023221"/>
    </source>
</evidence>
<keyword evidence="6" id="KW-0274">FAD</keyword>
<evidence type="ECO:0000313" key="20">
    <source>
        <dbReference type="EMBL" id="AWV89475.1"/>
    </source>
</evidence>
<keyword evidence="12" id="KW-0753">Steroid metabolism</keyword>
<evidence type="ECO:0000259" key="19">
    <source>
        <dbReference type="PROSITE" id="PS51379"/>
    </source>
</evidence>
<dbReference type="GO" id="GO:0004769">
    <property type="term" value="F:steroid Delta-isomerase activity"/>
    <property type="evidence" value="ECO:0007669"/>
    <property type="project" value="UniProtKB-EC"/>
</dbReference>
<evidence type="ECO:0000256" key="14">
    <source>
        <dbReference type="ARBA" id="ARBA00038856"/>
    </source>
</evidence>